<dbReference type="PANTHER" id="PTHR43053">
    <property type="entry name" value="GLYCOSIDASE FAMILY 31"/>
    <property type="match status" value="1"/>
</dbReference>
<evidence type="ECO:0000256" key="1">
    <source>
        <dbReference type="ARBA" id="ARBA00001255"/>
    </source>
</evidence>
<dbReference type="EMBL" id="WJQS01000001">
    <property type="protein sequence ID" value="MRI84477.1"/>
    <property type="molecule type" value="Genomic_DNA"/>
</dbReference>
<evidence type="ECO:0000256" key="4">
    <source>
        <dbReference type="ARBA" id="ARBA00022801"/>
    </source>
</evidence>
<reference evidence="12 13" key="1">
    <citation type="submission" date="2019-11" db="EMBL/GenBank/DDBJ databases">
        <title>Characterisation of Fundicoccus ignavus gen. nov. sp. nov., a novel genus of the family Aerococcaceae isolated from bulk tank milk.</title>
        <authorList>
            <person name="Siebert A."/>
            <person name="Huptas C."/>
            <person name="Wenning M."/>
            <person name="Scherer S."/>
            <person name="Doll E.V."/>
        </authorList>
    </citation>
    <scope>NUCLEOTIDE SEQUENCE [LARGE SCALE GENOMIC DNA]</scope>
    <source>
        <strain evidence="10 13">DSM 109653</strain>
        <strain evidence="11 12">WS4759</strain>
    </source>
</reference>
<dbReference type="Proteomes" id="UP000469870">
    <property type="component" value="Unassembled WGS sequence"/>
</dbReference>
<evidence type="ECO:0000313" key="10">
    <source>
        <dbReference type="EMBL" id="MRI82227.1"/>
    </source>
</evidence>
<dbReference type="InterPro" id="IPR017853">
    <property type="entry name" value="GH"/>
</dbReference>
<evidence type="ECO:0000256" key="3">
    <source>
        <dbReference type="ARBA" id="ARBA00012755"/>
    </source>
</evidence>
<gene>
    <name evidence="11" type="ORF">GIY09_01000</name>
    <name evidence="10" type="ORF">GIY11_09430</name>
</gene>
<dbReference type="PRINTS" id="PR00743">
    <property type="entry name" value="GLHYDRLASE36"/>
</dbReference>
<keyword evidence="4 6" id="KW-0378">Hydrolase</keyword>
<dbReference type="InterPro" id="IPR031704">
    <property type="entry name" value="Glyco_hydro_36_N"/>
</dbReference>
<dbReference type="EC" id="3.2.1.22" evidence="3 6"/>
<evidence type="ECO:0000313" key="11">
    <source>
        <dbReference type="EMBL" id="MRI84477.1"/>
    </source>
</evidence>
<dbReference type="PIRSF" id="PIRSF005536">
    <property type="entry name" value="Agal"/>
    <property type="match status" value="1"/>
</dbReference>
<organism evidence="11 12">
    <name type="scientific">Fundicoccus ignavus</name>
    <dbReference type="NCBI Taxonomy" id="2664442"/>
    <lineage>
        <taxon>Bacteria</taxon>
        <taxon>Bacillati</taxon>
        <taxon>Bacillota</taxon>
        <taxon>Bacilli</taxon>
        <taxon>Lactobacillales</taxon>
        <taxon>Aerococcaceae</taxon>
        <taxon>Fundicoccus</taxon>
    </lineage>
</organism>
<comment type="catalytic activity">
    <reaction evidence="1 6">
        <text>Hydrolysis of terminal, non-reducing alpha-D-galactose residues in alpha-D-galactosides, including galactose oligosaccharides, galactomannans and galactolipids.</text>
        <dbReference type="EC" id="3.2.1.22"/>
    </reaction>
</comment>
<feature type="active site" description="Proton donor" evidence="7">
    <location>
        <position position="542"/>
    </location>
</feature>
<evidence type="ECO:0000256" key="6">
    <source>
        <dbReference type="PIRNR" id="PIRNR005536"/>
    </source>
</evidence>
<evidence type="ECO:0000259" key="8">
    <source>
        <dbReference type="Pfam" id="PF16874"/>
    </source>
</evidence>
<comment type="similarity">
    <text evidence="2">Belongs to the glycosyl hydrolase 36 family.</text>
</comment>
<dbReference type="GO" id="GO:0004557">
    <property type="term" value="F:alpha-galactosidase activity"/>
    <property type="evidence" value="ECO:0007669"/>
    <property type="project" value="UniProtKB-UniRule"/>
</dbReference>
<dbReference type="SUPFAM" id="SSF51445">
    <property type="entry name" value="(Trans)glycosidases"/>
    <property type="match status" value="1"/>
</dbReference>
<dbReference type="InterPro" id="IPR038417">
    <property type="entry name" value="Alpga-gal_N_sf"/>
</dbReference>
<keyword evidence="12" id="KW-1185">Reference proteome</keyword>
<dbReference type="EMBL" id="WJQR01000009">
    <property type="protein sequence ID" value="MRI82227.1"/>
    <property type="molecule type" value="Genomic_DNA"/>
</dbReference>
<dbReference type="AlphaFoldDB" id="A0A6I2G9L1"/>
<dbReference type="InterPro" id="IPR031705">
    <property type="entry name" value="Glyco_hydro_36_C"/>
</dbReference>
<keyword evidence="5 6" id="KW-0326">Glycosidase</keyword>
<dbReference type="Pfam" id="PF02065">
    <property type="entry name" value="Melibiase"/>
    <property type="match status" value="1"/>
</dbReference>
<evidence type="ECO:0000256" key="7">
    <source>
        <dbReference type="PIRSR" id="PIRSR005536-1"/>
    </source>
</evidence>
<dbReference type="FunFam" id="3.20.20.70:FF:000118">
    <property type="entry name" value="Alpha-galactosidase"/>
    <property type="match status" value="1"/>
</dbReference>
<evidence type="ECO:0000313" key="12">
    <source>
        <dbReference type="Proteomes" id="UP000430975"/>
    </source>
</evidence>
<dbReference type="Gene3D" id="2.70.98.60">
    <property type="entry name" value="alpha-galactosidase from lactobacil brevis"/>
    <property type="match status" value="1"/>
</dbReference>
<proteinExistence type="inferred from homology"/>
<dbReference type="InterPro" id="IPR013785">
    <property type="entry name" value="Aldolase_TIM"/>
</dbReference>
<dbReference type="RefSeq" id="WP_311453239.1">
    <property type="nucleotide sequence ID" value="NZ_WJQR01000009.1"/>
</dbReference>
<evidence type="ECO:0000313" key="13">
    <source>
        <dbReference type="Proteomes" id="UP000469870"/>
    </source>
</evidence>
<evidence type="ECO:0000256" key="2">
    <source>
        <dbReference type="ARBA" id="ARBA00006202"/>
    </source>
</evidence>
<evidence type="ECO:0000256" key="5">
    <source>
        <dbReference type="ARBA" id="ARBA00023295"/>
    </source>
</evidence>
<comment type="caution">
    <text evidence="11">The sequence shown here is derived from an EMBL/GenBank/DDBJ whole genome shotgun (WGS) entry which is preliminary data.</text>
</comment>
<feature type="domain" description="Glycosyl hydrolase family 36 N-terminal" evidence="9">
    <location>
        <begin position="27"/>
        <end position="280"/>
    </location>
</feature>
<dbReference type="InterPro" id="IPR013780">
    <property type="entry name" value="Glyco_hydro_b"/>
</dbReference>
<dbReference type="InterPro" id="IPR002252">
    <property type="entry name" value="Glyco_hydro_36"/>
</dbReference>
<accession>A0A6I2G9L1</accession>
<dbReference type="PROSITE" id="PS00512">
    <property type="entry name" value="ALPHA_GALACTOSIDASE"/>
    <property type="match status" value="1"/>
</dbReference>
<feature type="active site" description="Nucleophile" evidence="7">
    <location>
        <position position="473"/>
    </location>
</feature>
<dbReference type="Pfam" id="PF16874">
    <property type="entry name" value="Glyco_hydro_36C"/>
    <property type="match status" value="1"/>
</dbReference>
<dbReference type="Pfam" id="PF16875">
    <property type="entry name" value="Glyco_hydro_36N"/>
    <property type="match status" value="1"/>
</dbReference>
<feature type="domain" description="Glycosyl hydrolase family 36 C-terminal" evidence="8">
    <location>
        <begin position="644"/>
        <end position="716"/>
    </location>
</feature>
<evidence type="ECO:0000259" key="9">
    <source>
        <dbReference type="Pfam" id="PF16875"/>
    </source>
</evidence>
<dbReference type="InterPro" id="IPR050985">
    <property type="entry name" value="Alpha-glycosidase_related"/>
</dbReference>
<protein>
    <recommendedName>
        <fullName evidence="3 6">Alpha-galactosidase</fullName>
        <ecNumber evidence="3 6">3.2.1.22</ecNumber>
    </recommendedName>
</protein>
<name>A0A6I2G9L1_9LACT</name>
<dbReference type="Gene3D" id="3.20.20.70">
    <property type="entry name" value="Aldolase class I"/>
    <property type="match status" value="1"/>
</dbReference>
<dbReference type="CDD" id="cd14791">
    <property type="entry name" value="GH36"/>
    <property type="match status" value="1"/>
</dbReference>
<sequence length="722" mass="83224">MTIYAKDNLFFIHSLDFSIILENYHDYLMVRHIGKKISTYRHSNLLIDKDHAFSPAPFAENRTFSLDSQRQILGQSGMGDFRVPSIILANKENQLSDFKFKDYKIYQGLPDEKSLPFPYDEQDSTQSIVFTLEDKLLNLTLEIHFSVYENSSTISTYRKIINKSNKSYKIKKFDSFMIDVQPHDYQFITFQGAYGREKEMVSETLKQGIHSIASTRGASGHGQTPSLIVAENKVNDHYGECIAVQLMYSGNFHMTIQKNQLREVRISTGFESTMFEWLLESGQEFASPTTVINYSSEGLNKLSQISHHFILNHIMPSKFSNQIRPILLNNWEATYFDFSFDKLISLAEKAKHVGIELFVLDDGWFGNRFDDNRALGDWTVNEDKLSGGLENLISSIHQMDMQFGIWFEPEMISVDSHLYRTHPEWVIGAKGRQNIYSRNQLVLDLSNPEVVSYIKDTIDHFLTNYKIDYVKWDMNRNITNVGNYSSLSENLMQSHKYMLGLYEILDYLTEKYPDVLFESCAGGGGRNDLGIMRYFPQVWTSDNTDAVSRIQLQKDMLFLYPTISMGAHVSAAPNHQTGRSTSLETRNHVAMMGNLGYELDLTTMSDNDIYQIKEAIKTYKSIRATIQLGQVTRLETPHPTNEYAKQFVSDDMVVVTYNKILSDVEFSESVIRLKHLEPQASYIDQSQRVYSAEELMILGITMPVKQMDFYSRQIILKKIKEN</sequence>
<dbReference type="Gene3D" id="2.60.40.1180">
    <property type="entry name" value="Golgi alpha-mannosidase II"/>
    <property type="match status" value="1"/>
</dbReference>
<dbReference type="InterPro" id="IPR000111">
    <property type="entry name" value="Glyco_hydro_27/36_CS"/>
</dbReference>
<dbReference type="Proteomes" id="UP000430975">
    <property type="component" value="Unassembled WGS sequence"/>
</dbReference>
<dbReference type="PANTHER" id="PTHR43053:SF3">
    <property type="entry name" value="ALPHA-GALACTOSIDASE C-RELATED"/>
    <property type="match status" value="1"/>
</dbReference>
<dbReference type="GO" id="GO:0016052">
    <property type="term" value="P:carbohydrate catabolic process"/>
    <property type="evidence" value="ECO:0007669"/>
    <property type="project" value="InterPro"/>
</dbReference>